<dbReference type="AlphaFoldDB" id="N2BI53"/>
<feature type="chain" id="PRO_5004114595" description="Thrombospondin type 3 repeat-containing protein" evidence="1">
    <location>
        <begin position="25"/>
        <end position="101"/>
    </location>
</feature>
<dbReference type="SUPFAM" id="SSF103647">
    <property type="entry name" value="TSP type-3 repeat"/>
    <property type="match status" value="1"/>
</dbReference>
<dbReference type="PATRIC" id="fig|1235802.3.peg.932"/>
<dbReference type="Proteomes" id="UP000012589">
    <property type="component" value="Unassembled WGS sequence"/>
</dbReference>
<dbReference type="EMBL" id="AQFT01000023">
    <property type="protein sequence ID" value="EMZ36499.1"/>
    <property type="molecule type" value="Genomic_DNA"/>
</dbReference>
<dbReference type="eggNOG" id="ENOG5032JEE">
    <property type="taxonomic scope" value="Bacteria"/>
</dbReference>
<gene>
    <name evidence="2" type="ORF">C823_00867</name>
</gene>
<sequence>MRRKVLVWMMAAAATLSLTVPVSAAVSNKTANTARYRYVDANSDGICDYFTDKDGDGICDNCTLGGRYFVDQDGDGICDRYPGCGRAAGRGRGLGRGYGRR</sequence>
<comment type="caution">
    <text evidence="2">The sequence shown here is derived from an EMBL/GenBank/DDBJ whole genome shotgun (WGS) entry which is preliminary data.</text>
</comment>
<organism evidence="2 3">
    <name type="scientific">Eubacterium plexicaudatum ASF492</name>
    <dbReference type="NCBI Taxonomy" id="1235802"/>
    <lineage>
        <taxon>Bacteria</taxon>
        <taxon>Bacillati</taxon>
        <taxon>Bacillota</taxon>
        <taxon>Clostridia</taxon>
        <taxon>Eubacteriales</taxon>
        <taxon>Eubacteriaceae</taxon>
        <taxon>Eubacterium</taxon>
    </lineage>
</organism>
<feature type="signal peptide" evidence="1">
    <location>
        <begin position="1"/>
        <end position="24"/>
    </location>
</feature>
<evidence type="ECO:0008006" key="4">
    <source>
        <dbReference type="Google" id="ProtNLM"/>
    </source>
</evidence>
<accession>N2BI53</accession>
<evidence type="ECO:0000313" key="3">
    <source>
        <dbReference type="Proteomes" id="UP000012589"/>
    </source>
</evidence>
<reference evidence="2 3" key="1">
    <citation type="journal article" date="2014" name="Genome Announc.">
        <title>Draft genome sequences of the altered schaedler flora, a defined bacterial community from gnotobiotic mice.</title>
        <authorList>
            <person name="Wannemuehler M.J."/>
            <person name="Overstreet A.M."/>
            <person name="Ward D.V."/>
            <person name="Phillips G.J."/>
        </authorList>
    </citation>
    <scope>NUCLEOTIDE SEQUENCE [LARGE SCALE GENOMIC DNA]</scope>
    <source>
        <strain evidence="2 3">ASF492</strain>
    </source>
</reference>
<keyword evidence="1" id="KW-0732">Signal</keyword>
<evidence type="ECO:0000313" key="2">
    <source>
        <dbReference type="EMBL" id="EMZ36499.1"/>
    </source>
</evidence>
<protein>
    <recommendedName>
        <fullName evidence="4">Thrombospondin type 3 repeat-containing protein</fullName>
    </recommendedName>
</protein>
<dbReference type="GO" id="GO:0005509">
    <property type="term" value="F:calcium ion binding"/>
    <property type="evidence" value="ECO:0007669"/>
    <property type="project" value="InterPro"/>
</dbReference>
<dbReference type="OrthoDB" id="1861545at2"/>
<dbReference type="STRING" id="1235802.C823_00867"/>
<evidence type="ECO:0000256" key="1">
    <source>
        <dbReference type="SAM" id="SignalP"/>
    </source>
</evidence>
<proteinExistence type="predicted"/>
<dbReference type="InterPro" id="IPR028974">
    <property type="entry name" value="TSP_type-3_rpt"/>
</dbReference>
<keyword evidence="3" id="KW-1185">Reference proteome</keyword>
<name>N2BI53_9FIRM</name>
<dbReference type="HOGENOM" id="CLU_151108_0_0_9"/>